<organism evidence="1 2">
    <name type="scientific">Thorsellia kenyensis</name>
    <dbReference type="NCBI Taxonomy" id="1549888"/>
    <lineage>
        <taxon>Bacteria</taxon>
        <taxon>Pseudomonadati</taxon>
        <taxon>Pseudomonadota</taxon>
        <taxon>Gammaproteobacteria</taxon>
        <taxon>Enterobacterales</taxon>
        <taxon>Thorselliaceae</taxon>
        <taxon>Thorsellia</taxon>
    </lineage>
</organism>
<gene>
    <name evidence="1" type="ORF">ACFFIT_12685</name>
</gene>
<proteinExistence type="predicted"/>
<accession>A0ABV6CIA2</accession>
<evidence type="ECO:0000313" key="2">
    <source>
        <dbReference type="Proteomes" id="UP001589758"/>
    </source>
</evidence>
<dbReference type="SUPFAM" id="SSF52402">
    <property type="entry name" value="Adenine nucleotide alpha hydrolases-like"/>
    <property type="match status" value="2"/>
</dbReference>
<dbReference type="Proteomes" id="UP001589758">
    <property type="component" value="Unassembled WGS sequence"/>
</dbReference>
<protein>
    <recommendedName>
        <fullName evidence="3">Universal stress protein</fullName>
    </recommendedName>
</protein>
<dbReference type="CDD" id="cd00293">
    <property type="entry name" value="USP-like"/>
    <property type="match status" value="1"/>
</dbReference>
<dbReference type="Gene3D" id="3.40.50.12370">
    <property type="match status" value="1"/>
</dbReference>
<reference evidence="1 2" key="1">
    <citation type="submission" date="2024-09" db="EMBL/GenBank/DDBJ databases">
        <authorList>
            <person name="Sun Q."/>
            <person name="Mori K."/>
        </authorList>
    </citation>
    <scope>NUCLEOTIDE SEQUENCE [LARGE SCALE GENOMIC DNA]</scope>
    <source>
        <strain evidence="1 2">CCM 8545</strain>
    </source>
</reference>
<dbReference type="RefSeq" id="WP_385878213.1">
    <property type="nucleotide sequence ID" value="NZ_JBHLXE010000110.1"/>
</dbReference>
<name>A0ABV6CIA2_9GAMM</name>
<keyword evidence="2" id="KW-1185">Reference proteome</keyword>
<dbReference type="EMBL" id="JBHLXE010000110">
    <property type="protein sequence ID" value="MFC0180928.1"/>
    <property type="molecule type" value="Genomic_DNA"/>
</dbReference>
<sequence>MKNLAIVLCIEANLSQENNNALLNLGIALHKGTNFPIQLFHVIENKDGNGVDTRFLEVENYLNHSLAELVKLGVPNATAKIEQGDFKSKLVENYPDSHLIVLGKSGLDNKNQHIEALGSNLEAIIMNSKSPVLIQKKSALDEILLAFDGRASIAKVTECPLFLSLANNARCVHVVSINNNLPLLEEQHELLCDELKASGIKIKSVFIDKCKLGIAEKLAEYERTNQIGLTVIGAFAKAKVRPFFLGSQTSKLLKEINSSIMFYR</sequence>
<evidence type="ECO:0000313" key="1">
    <source>
        <dbReference type="EMBL" id="MFC0180928.1"/>
    </source>
</evidence>
<comment type="caution">
    <text evidence="1">The sequence shown here is derived from an EMBL/GenBank/DDBJ whole genome shotgun (WGS) entry which is preliminary data.</text>
</comment>
<evidence type="ECO:0008006" key="3">
    <source>
        <dbReference type="Google" id="ProtNLM"/>
    </source>
</evidence>